<dbReference type="SMART" id="SM00028">
    <property type="entry name" value="TPR"/>
    <property type="match status" value="2"/>
</dbReference>
<name>A0ABR7F059_9FIRM</name>
<evidence type="ECO:0008006" key="4">
    <source>
        <dbReference type="Google" id="ProtNLM"/>
    </source>
</evidence>
<dbReference type="InterPro" id="IPR011990">
    <property type="entry name" value="TPR-like_helical_dom_sf"/>
</dbReference>
<accession>A0ABR7F059</accession>
<dbReference type="EMBL" id="JACOOZ010000002">
    <property type="protein sequence ID" value="MBC5667003.1"/>
    <property type="molecule type" value="Genomic_DNA"/>
</dbReference>
<evidence type="ECO:0000256" key="1">
    <source>
        <dbReference type="PROSITE-ProRule" id="PRU00339"/>
    </source>
</evidence>
<sequence length="259" mass="30398">MNYITLCTIHTEKPYYIKEVNKNIYSIEELSYYLYNYLYLIDDTFFSDTLIDYIENELKQTTIASGLKQIIAKKGELGEKIAFVIKNSGYYSEREAEKLENHLVALCSKTTAERIKAKADILMDTDKYNMAINYYNSILNKAINTELPERFYGDVYNNLGVAYARLFEYEHGAAAFRCAYRLNKSNESLESVLLCDLLSDNEKRLNIDKEKYKVSDTVINRLRAELIKRKVHIQSEWKKENEDMFVTQCRKEYIVEINS</sequence>
<dbReference type="PROSITE" id="PS50005">
    <property type="entry name" value="TPR"/>
    <property type="match status" value="1"/>
</dbReference>
<evidence type="ECO:0000313" key="2">
    <source>
        <dbReference type="EMBL" id="MBC5667003.1"/>
    </source>
</evidence>
<feature type="repeat" description="TPR" evidence="1">
    <location>
        <begin position="153"/>
        <end position="186"/>
    </location>
</feature>
<keyword evidence="3" id="KW-1185">Reference proteome</keyword>
<gene>
    <name evidence="2" type="ORF">H8S00_03225</name>
</gene>
<dbReference type="InterPro" id="IPR019734">
    <property type="entry name" value="TPR_rpt"/>
</dbReference>
<dbReference type="RefSeq" id="WP_021953418.1">
    <property type="nucleotide sequence ID" value="NZ_JACOOZ010000002.1"/>
</dbReference>
<dbReference type="Proteomes" id="UP000597877">
    <property type="component" value="Unassembled WGS sequence"/>
</dbReference>
<organism evidence="2 3">
    <name type="scientific">Eubacterium segne</name>
    <dbReference type="NCBI Taxonomy" id="2763045"/>
    <lineage>
        <taxon>Bacteria</taxon>
        <taxon>Bacillati</taxon>
        <taxon>Bacillota</taxon>
        <taxon>Clostridia</taxon>
        <taxon>Eubacteriales</taxon>
        <taxon>Eubacteriaceae</taxon>
        <taxon>Eubacterium</taxon>
    </lineage>
</organism>
<comment type="caution">
    <text evidence="2">The sequence shown here is derived from an EMBL/GenBank/DDBJ whole genome shotgun (WGS) entry which is preliminary data.</text>
</comment>
<protein>
    <recommendedName>
        <fullName evidence="4">Tetratricopeptide repeat protein</fullName>
    </recommendedName>
</protein>
<proteinExistence type="predicted"/>
<reference evidence="2 3" key="1">
    <citation type="submission" date="2020-08" db="EMBL/GenBank/DDBJ databases">
        <title>Genome public.</title>
        <authorList>
            <person name="Liu C."/>
            <person name="Sun Q."/>
        </authorList>
    </citation>
    <scope>NUCLEOTIDE SEQUENCE [LARGE SCALE GENOMIC DNA]</scope>
    <source>
        <strain evidence="2 3">BX4</strain>
    </source>
</reference>
<dbReference type="SUPFAM" id="SSF48452">
    <property type="entry name" value="TPR-like"/>
    <property type="match status" value="1"/>
</dbReference>
<keyword evidence="1" id="KW-0802">TPR repeat</keyword>
<evidence type="ECO:0000313" key="3">
    <source>
        <dbReference type="Proteomes" id="UP000597877"/>
    </source>
</evidence>
<dbReference type="Gene3D" id="1.25.40.10">
    <property type="entry name" value="Tetratricopeptide repeat domain"/>
    <property type="match status" value="1"/>
</dbReference>